<feature type="compositionally biased region" description="Polar residues" evidence="1">
    <location>
        <begin position="34"/>
        <end position="43"/>
    </location>
</feature>
<evidence type="ECO:0000313" key="2">
    <source>
        <dbReference type="EnsemblPlants" id="KQK87955"/>
    </source>
</evidence>
<evidence type="ECO:0000256" key="1">
    <source>
        <dbReference type="SAM" id="MobiDB-lite"/>
    </source>
</evidence>
<proteinExistence type="predicted"/>
<dbReference type="EMBL" id="AGNK02005463">
    <property type="status" value="NOT_ANNOTATED_CDS"/>
    <property type="molecule type" value="Genomic_DNA"/>
</dbReference>
<dbReference type="InParanoid" id="K4AI32"/>
<evidence type="ECO:0000313" key="3">
    <source>
        <dbReference type="Proteomes" id="UP000004995"/>
    </source>
</evidence>
<sequence>MEAAGCLELVRCLSMMKRRVDSWALSLYPGSFLASTEPQTESNRGGGASDGKSMDRGQGEE</sequence>
<feature type="compositionally biased region" description="Basic and acidic residues" evidence="1">
    <location>
        <begin position="52"/>
        <end position="61"/>
    </location>
</feature>
<organism evidence="2 3">
    <name type="scientific">Setaria italica</name>
    <name type="common">Foxtail millet</name>
    <name type="synonym">Panicum italicum</name>
    <dbReference type="NCBI Taxonomy" id="4555"/>
    <lineage>
        <taxon>Eukaryota</taxon>
        <taxon>Viridiplantae</taxon>
        <taxon>Streptophyta</taxon>
        <taxon>Embryophyta</taxon>
        <taxon>Tracheophyta</taxon>
        <taxon>Spermatophyta</taxon>
        <taxon>Magnoliopsida</taxon>
        <taxon>Liliopsida</taxon>
        <taxon>Poales</taxon>
        <taxon>Poaceae</taxon>
        <taxon>PACMAD clade</taxon>
        <taxon>Panicoideae</taxon>
        <taxon>Panicodae</taxon>
        <taxon>Paniceae</taxon>
        <taxon>Cenchrinae</taxon>
        <taxon>Setaria</taxon>
    </lineage>
</organism>
<dbReference type="AlphaFoldDB" id="K4AI32"/>
<dbReference type="HOGENOM" id="CLU_2927052_0_0_1"/>
<dbReference type="Gramene" id="KQK87955">
    <property type="protein sequence ID" value="KQK87955"/>
    <property type="gene ID" value="SETIT_038539mg"/>
</dbReference>
<protein>
    <submittedName>
        <fullName evidence="2">Uncharacterized protein</fullName>
    </submittedName>
</protein>
<dbReference type="EnsemblPlants" id="KQK87955">
    <property type="protein sequence ID" value="KQK87955"/>
    <property type="gene ID" value="SETIT_038539mg"/>
</dbReference>
<feature type="region of interest" description="Disordered" evidence="1">
    <location>
        <begin position="34"/>
        <end position="61"/>
    </location>
</feature>
<keyword evidence="3" id="KW-1185">Reference proteome</keyword>
<reference evidence="2" key="2">
    <citation type="submission" date="2018-08" db="UniProtKB">
        <authorList>
            <consortium name="EnsemblPlants"/>
        </authorList>
    </citation>
    <scope>IDENTIFICATION</scope>
    <source>
        <strain evidence="2">Yugu1</strain>
    </source>
</reference>
<accession>K4AI32</accession>
<name>K4AI32_SETIT</name>
<dbReference type="Proteomes" id="UP000004995">
    <property type="component" value="Unassembled WGS sequence"/>
</dbReference>
<reference evidence="3" key="1">
    <citation type="journal article" date="2012" name="Nat. Biotechnol.">
        <title>Reference genome sequence of the model plant Setaria.</title>
        <authorList>
            <person name="Bennetzen J.L."/>
            <person name="Schmutz J."/>
            <person name="Wang H."/>
            <person name="Percifield R."/>
            <person name="Hawkins J."/>
            <person name="Pontaroli A.C."/>
            <person name="Estep M."/>
            <person name="Feng L."/>
            <person name="Vaughn J.N."/>
            <person name="Grimwood J."/>
            <person name="Jenkins J."/>
            <person name="Barry K."/>
            <person name="Lindquist E."/>
            <person name="Hellsten U."/>
            <person name="Deshpande S."/>
            <person name="Wang X."/>
            <person name="Wu X."/>
            <person name="Mitros T."/>
            <person name="Triplett J."/>
            <person name="Yang X."/>
            <person name="Ye C.Y."/>
            <person name="Mauro-Herrera M."/>
            <person name="Wang L."/>
            <person name="Li P."/>
            <person name="Sharma M."/>
            <person name="Sharma R."/>
            <person name="Ronald P.C."/>
            <person name="Panaud O."/>
            <person name="Kellogg E.A."/>
            <person name="Brutnell T.P."/>
            <person name="Doust A.N."/>
            <person name="Tuskan G.A."/>
            <person name="Rokhsar D."/>
            <person name="Devos K.M."/>
        </authorList>
    </citation>
    <scope>NUCLEOTIDE SEQUENCE [LARGE SCALE GENOMIC DNA]</scope>
    <source>
        <strain evidence="3">cv. Yugu1</strain>
    </source>
</reference>